<evidence type="ECO:0000256" key="1">
    <source>
        <dbReference type="SAM" id="Phobius"/>
    </source>
</evidence>
<sequence>MDNRMLLKYFLQSADYIIIFFAIEKNYIQNLMQQQCNSDCPINNIVEHAKLSSLILCKLYIIIIEVDIKRLSACLYLFQGYALLLVPVLYTSMITCLYQFYVSHGIYN</sequence>
<comment type="caution">
    <text evidence="2">The sequence shown here is derived from an EMBL/GenBank/DDBJ whole genome shotgun (WGS) entry which is preliminary data.</text>
</comment>
<dbReference type="EMBL" id="JAIXMP010000001">
    <property type="protein sequence ID" value="KAI9278849.1"/>
    <property type="molecule type" value="Genomic_DNA"/>
</dbReference>
<organism evidence="2 3">
    <name type="scientific">Phascolomyces articulosus</name>
    <dbReference type="NCBI Taxonomy" id="60185"/>
    <lineage>
        <taxon>Eukaryota</taxon>
        <taxon>Fungi</taxon>
        <taxon>Fungi incertae sedis</taxon>
        <taxon>Mucoromycota</taxon>
        <taxon>Mucoromycotina</taxon>
        <taxon>Mucoromycetes</taxon>
        <taxon>Mucorales</taxon>
        <taxon>Lichtheimiaceae</taxon>
        <taxon>Phascolomyces</taxon>
    </lineage>
</organism>
<evidence type="ECO:0000313" key="3">
    <source>
        <dbReference type="Proteomes" id="UP001209540"/>
    </source>
</evidence>
<keyword evidence="1" id="KW-0812">Transmembrane</keyword>
<protein>
    <submittedName>
        <fullName evidence="2">Uncharacterized protein</fullName>
    </submittedName>
</protein>
<evidence type="ECO:0000313" key="2">
    <source>
        <dbReference type="EMBL" id="KAI9278849.1"/>
    </source>
</evidence>
<feature type="transmembrane region" description="Helical" evidence="1">
    <location>
        <begin position="80"/>
        <end position="101"/>
    </location>
</feature>
<name>A0AAD5PMU8_9FUNG</name>
<keyword evidence="1" id="KW-0472">Membrane</keyword>
<dbReference type="Proteomes" id="UP001209540">
    <property type="component" value="Unassembled WGS sequence"/>
</dbReference>
<reference evidence="2" key="2">
    <citation type="submission" date="2023-02" db="EMBL/GenBank/DDBJ databases">
        <authorList>
            <consortium name="DOE Joint Genome Institute"/>
            <person name="Mondo S.J."/>
            <person name="Chang Y."/>
            <person name="Wang Y."/>
            <person name="Ahrendt S."/>
            <person name="Andreopoulos W."/>
            <person name="Barry K."/>
            <person name="Beard J."/>
            <person name="Benny G.L."/>
            <person name="Blankenship S."/>
            <person name="Bonito G."/>
            <person name="Cuomo C."/>
            <person name="Desiro A."/>
            <person name="Gervers K.A."/>
            <person name="Hundley H."/>
            <person name="Kuo A."/>
            <person name="LaButti K."/>
            <person name="Lang B.F."/>
            <person name="Lipzen A."/>
            <person name="O'Donnell K."/>
            <person name="Pangilinan J."/>
            <person name="Reynolds N."/>
            <person name="Sandor L."/>
            <person name="Smith M.W."/>
            <person name="Tsang A."/>
            <person name="Grigoriev I.V."/>
            <person name="Stajich J.E."/>
            <person name="Spatafora J.W."/>
        </authorList>
    </citation>
    <scope>NUCLEOTIDE SEQUENCE</scope>
    <source>
        <strain evidence="2">RSA 2281</strain>
    </source>
</reference>
<accession>A0AAD5PMU8</accession>
<proteinExistence type="predicted"/>
<dbReference type="AlphaFoldDB" id="A0AAD5PMU8"/>
<reference evidence="2" key="1">
    <citation type="journal article" date="2022" name="IScience">
        <title>Evolution of zygomycete secretomes and the origins of terrestrial fungal ecologies.</title>
        <authorList>
            <person name="Chang Y."/>
            <person name="Wang Y."/>
            <person name="Mondo S."/>
            <person name="Ahrendt S."/>
            <person name="Andreopoulos W."/>
            <person name="Barry K."/>
            <person name="Beard J."/>
            <person name="Benny G.L."/>
            <person name="Blankenship S."/>
            <person name="Bonito G."/>
            <person name="Cuomo C."/>
            <person name="Desiro A."/>
            <person name="Gervers K.A."/>
            <person name="Hundley H."/>
            <person name="Kuo A."/>
            <person name="LaButti K."/>
            <person name="Lang B.F."/>
            <person name="Lipzen A."/>
            <person name="O'Donnell K."/>
            <person name="Pangilinan J."/>
            <person name="Reynolds N."/>
            <person name="Sandor L."/>
            <person name="Smith M.E."/>
            <person name="Tsang A."/>
            <person name="Grigoriev I.V."/>
            <person name="Stajich J.E."/>
            <person name="Spatafora J.W."/>
        </authorList>
    </citation>
    <scope>NUCLEOTIDE SEQUENCE</scope>
    <source>
        <strain evidence="2">RSA 2281</strain>
    </source>
</reference>
<gene>
    <name evidence="2" type="ORF">BDA99DRAFT_567485</name>
</gene>
<keyword evidence="3" id="KW-1185">Reference proteome</keyword>
<keyword evidence="1" id="KW-1133">Transmembrane helix</keyword>